<dbReference type="RefSeq" id="WP_392819605.1">
    <property type="nucleotide sequence ID" value="NZ_JBICYV010000012.1"/>
</dbReference>
<sequence length="189" mass="20612">MADVSRLTLSAAAPGDAPAGWFEDRLEHGHCAALLDGLDEVADPYARQRLMRSAETQAVRYPDNHRVLTTRPQGYDAAPLHGAEVLVVRRFTPDQIRRCVHGWYGAVERLSGSRDTGAAAYASAEDLIDRLRTQPSQSLRIVLQPLAAHHVLQRAAGTARESVLRELAYGRMVRQTPSLPVGGPLATVC</sequence>
<proteinExistence type="predicted"/>
<name>A0ABW7B8Y5_9ACTN</name>
<organism evidence="1 2">
    <name type="scientific">Streptomyces cinerochromogenes</name>
    <dbReference type="NCBI Taxonomy" id="66422"/>
    <lineage>
        <taxon>Bacteria</taxon>
        <taxon>Bacillati</taxon>
        <taxon>Actinomycetota</taxon>
        <taxon>Actinomycetes</taxon>
        <taxon>Kitasatosporales</taxon>
        <taxon>Streptomycetaceae</taxon>
        <taxon>Streptomyces</taxon>
    </lineage>
</organism>
<protein>
    <submittedName>
        <fullName evidence="1">Uncharacterized protein</fullName>
    </submittedName>
</protein>
<evidence type="ECO:0000313" key="1">
    <source>
        <dbReference type="EMBL" id="MFG3013649.1"/>
    </source>
</evidence>
<comment type="caution">
    <text evidence="1">The sequence shown here is derived from an EMBL/GenBank/DDBJ whole genome shotgun (WGS) entry which is preliminary data.</text>
</comment>
<keyword evidence="2" id="KW-1185">Reference proteome</keyword>
<gene>
    <name evidence="1" type="ORF">ACGFZB_24980</name>
</gene>
<dbReference type="Proteomes" id="UP001604267">
    <property type="component" value="Unassembled WGS sequence"/>
</dbReference>
<dbReference type="EMBL" id="JBICYV010000012">
    <property type="protein sequence ID" value="MFG3013649.1"/>
    <property type="molecule type" value="Genomic_DNA"/>
</dbReference>
<evidence type="ECO:0000313" key="2">
    <source>
        <dbReference type="Proteomes" id="UP001604267"/>
    </source>
</evidence>
<accession>A0ABW7B8Y5</accession>
<reference evidence="1 2" key="1">
    <citation type="submission" date="2024-10" db="EMBL/GenBank/DDBJ databases">
        <title>The Natural Products Discovery Center: Release of the First 8490 Sequenced Strains for Exploring Actinobacteria Biosynthetic Diversity.</title>
        <authorList>
            <person name="Kalkreuter E."/>
            <person name="Kautsar S.A."/>
            <person name="Yang D."/>
            <person name="Bader C.D."/>
            <person name="Teijaro C.N."/>
            <person name="Fluegel L."/>
            <person name="Davis C.M."/>
            <person name="Simpson J.R."/>
            <person name="Lauterbach L."/>
            <person name="Steele A.D."/>
            <person name="Gui C."/>
            <person name="Meng S."/>
            <person name="Li G."/>
            <person name="Viehrig K."/>
            <person name="Ye F."/>
            <person name="Su P."/>
            <person name="Kiefer A.F."/>
            <person name="Nichols A."/>
            <person name="Cepeda A.J."/>
            <person name="Yan W."/>
            <person name="Fan B."/>
            <person name="Jiang Y."/>
            <person name="Adhikari A."/>
            <person name="Zheng C.-J."/>
            <person name="Schuster L."/>
            <person name="Cowan T.M."/>
            <person name="Smanski M.J."/>
            <person name="Chevrette M.G."/>
            <person name="De Carvalho L.P.S."/>
            <person name="Shen B."/>
        </authorList>
    </citation>
    <scope>NUCLEOTIDE SEQUENCE [LARGE SCALE GENOMIC DNA]</scope>
    <source>
        <strain evidence="1 2">NPDC048320</strain>
    </source>
</reference>